<protein>
    <recommendedName>
        <fullName evidence="10">ENTH domain-containing protein</fullName>
    </recommendedName>
</protein>
<keyword evidence="4" id="KW-0254">Endocytosis</keyword>
<dbReference type="Proteomes" id="UP000324897">
    <property type="component" value="Chromosome 7"/>
</dbReference>
<dbReference type="CDD" id="cd03564">
    <property type="entry name" value="ANTH_N"/>
    <property type="match status" value="1"/>
</dbReference>
<dbReference type="PROSITE" id="PS50942">
    <property type="entry name" value="ENTH"/>
    <property type="match status" value="1"/>
</dbReference>
<dbReference type="GO" id="GO:0072583">
    <property type="term" value="P:clathrin-dependent endocytosis"/>
    <property type="evidence" value="ECO:0007669"/>
    <property type="project" value="InterPro"/>
</dbReference>
<feature type="compositionally biased region" description="Acidic residues" evidence="9">
    <location>
        <begin position="361"/>
        <end position="377"/>
    </location>
</feature>
<dbReference type="Gramene" id="TVU20383">
    <property type="protein sequence ID" value="TVU20383"/>
    <property type="gene ID" value="EJB05_36590"/>
</dbReference>
<keyword evidence="5" id="KW-0333">Golgi apparatus</keyword>
<comment type="caution">
    <text evidence="11">The sequence shown here is derived from an EMBL/GenBank/DDBJ whole genome shotgun (WGS) entry which is preliminary data.</text>
</comment>
<sequence>MAAMHSWRKAYGAIKDTTTVSLANLNSDFKVPADPGIPFRSALIFRASKFCQVHPNPSLLDLDVAIVKATNHVECPPKERHLRKIVAATSIARPRADIAYCIHALARRLAKTRNWIKFEFVLAVNFLCIFTCDVQVALKTLVVIHRLLREGDPTFREELLNFTQRGRILQLSNFKDDSSPIAWDCSAWVRTYGLFLEERLECFRVLQYDVEAERLSKQGQGPDKGHSRTRELDSQDLLDQLPALQQLLYRLVGCRPEGAANNNYLVQYALALVLKESFKIYCAINDGIINLVDKAGNLSDFYENCRGLELARNFQFPTLREPPQTFLATMEEYVREAPRMVPVREPLEFSERLLLTYKPEESEEIPEPAPVEEETAPAEEPIPEPPVPEVVTAPPKTEMADTGDLLVGKRMRVFGT</sequence>
<dbReference type="SUPFAM" id="SSF89009">
    <property type="entry name" value="GAT-like domain"/>
    <property type="match status" value="1"/>
</dbReference>
<dbReference type="InterPro" id="IPR011417">
    <property type="entry name" value="ANTH_dom"/>
</dbReference>
<dbReference type="GO" id="GO:0030136">
    <property type="term" value="C:clathrin-coated vesicle"/>
    <property type="evidence" value="ECO:0007669"/>
    <property type="project" value="UniProtKB-SubCell"/>
</dbReference>
<keyword evidence="8" id="KW-0968">Cytoplasmic vesicle</keyword>
<dbReference type="Gene3D" id="1.20.58.150">
    <property type="entry name" value="ANTH domain"/>
    <property type="match status" value="1"/>
</dbReference>
<dbReference type="GO" id="GO:0005545">
    <property type="term" value="F:1-phosphatidylinositol binding"/>
    <property type="evidence" value="ECO:0007669"/>
    <property type="project" value="InterPro"/>
</dbReference>
<dbReference type="InterPro" id="IPR045192">
    <property type="entry name" value="AP180-like"/>
</dbReference>
<dbReference type="InterPro" id="IPR014712">
    <property type="entry name" value="ANTH_dom_sf"/>
</dbReference>
<evidence type="ECO:0000256" key="9">
    <source>
        <dbReference type="SAM" id="MobiDB-lite"/>
    </source>
</evidence>
<dbReference type="GO" id="GO:0048268">
    <property type="term" value="P:clathrin coat assembly"/>
    <property type="evidence" value="ECO:0007669"/>
    <property type="project" value="InterPro"/>
</dbReference>
<keyword evidence="12" id="KW-1185">Reference proteome</keyword>
<evidence type="ECO:0000256" key="1">
    <source>
        <dbReference type="ARBA" id="ARBA00004132"/>
    </source>
</evidence>
<feature type="non-terminal residue" evidence="11">
    <location>
        <position position="1"/>
    </location>
</feature>
<dbReference type="SMART" id="SM00273">
    <property type="entry name" value="ENTH"/>
    <property type="match status" value="1"/>
</dbReference>
<evidence type="ECO:0000313" key="11">
    <source>
        <dbReference type="EMBL" id="TVU20383.1"/>
    </source>
</evidence>
<dbReference type="PANTHER" id="PTHR22951">
    <property type="entry name" value="CLATHRIN ASSEMBLY PROTEIN"/>
    <property type="match status" value="1"/>
</dbReference>
<dbReference type="AlphaFoldDB" id="A0A5J9U9V6"/>
<name>A0A5J9U9V6_9POAL</name>
<dbReference type="OrthoDB" id="44015at2759"/>
<dbReference type="SUPFAM" id="SSF48464">
    <property type="entry name" value="ENTH/VHS domain"/>
    <property type="match status" value="1"/>
</dbReference>
<evidence type="ECO:0000256" key="2">
    <source>
        <dbReference type="ARBA" id="ARBA00004555"/>
    </source>
</evidence>
<dbReference type="GO" id="GO:0005905">
    <property type="term" value="C:clathrin-coated pit"/>
    <property type="evidence" value="ECO:0007669"/>
    <property type="project" value="UniProtKB-SubCell"/>
</dbReference>
<dbReference type="GO" id="GO:0005794">
    <property type="term" value="C:Golgi apparatus"/>
    <property type="evidence" value="ECO:0007669"/>
    <property type="project" value="UniProtKB-SubCell"/>
</dbReference>
<keyword evidence="6" id="KW-0472">Membrane</keyword>
<dbReference type="GO" id="GO:0006900">
    <property type="term" value="P:vesicle budding from membrane"/>
    <property type="evidence" value="ECO:0007669"/>
    <property type="project" value="TreeGrafter"/>
</dbReference>
<evidence type="ECO:0000256" key="3">
    <source>
        <dbReference type="ARBA" id="ARBA00004600"/>
    </source>
</evidence>
<evidence type="ECO:0000313" key="12">
    <source>
        <dbReference type="Proteomes" id="UP000324897"/>
    </source>
</evidence>
<evidence type="ECO:0000256" key="7">
    <source>
        <dbReference type="ARBA" id="ARBA00023176"/>
    </source>
</evidence>
<evidence type="ECO:0000256" key="5">
    <source>
        <dbReference type="ARBA" id="ARBA00023034"/>
    </source>
</evidence>
<evidence type="ECO:0000256" key="4">
    <source>
        <dbReference type="ARBA" id="ARBA00022583"/>
    </source>
</evidence>
<dbReference type="FunFam" id="1.20.58.150:FF:000014">
    <property type="match status" value="1"/>
</dbReference>
<dbReference type="EMBL" id="RWGY01000029">
    <property type="protein sequence ID" value="TVU20383.1"/>
    <property type="molecule type" value="Genomic_DNA"/>
</dbReference>
<organism evidence="11 12">
    <name type="scientific">Eragrostis curvula</name>
    <name type="common">weeping love grass</name>
    <dbReference type="NCBI Taxonomy" id="38414"/>
    <lineage>
        <taxon>Eukaryota</taxon>
        <taxon>Viridiplantae</taxon>
        <taxon>Streptophyta</taxon>
        <taxon>Embryophyta</taxon>
        <taxon>Tracheophyta</taxon>
        <taxon>Spermatophyta</taxon>
        <taxon>Magnoliopsida</taxon>
        <taxon>Liliopsida</taxon>
        <taxon>Poales</taxon>
        <taxon>Poaceae</taxon>
        <taxon>PACMAD clade</taxon>
        <taxon>Chloridoideae</taxon>
        <taxon>Eragrostideae</taxon>
        <taxon>Eragrostidinae</taxon>
        <taxon>Eragrostis</taxon>
    </lineage>
</organism>
<dbReference type="GO" id="GO:0005546">
    <property type="term" value="F:phosphatidylinositol-4,5-bisphosphate binding"/>
    <property type="evidence" value="ECO:0007669"/>
    <property type="project" value="TreeGrafter"/>
</dbReference>
<proteinExistence type="predicted"/>
<dbReference type="PANTHER" id="PTHR22951:SF89">
    <property type="entry name" value="OS05G0549000 PROTEIN"/>
    <property type="match status" value="1"/>
</dbReference>
<dbReference type="GO" id="GO:0000149">
    <property type="term" value="F:SNARE binding"/>
    <property type="evidence" value="ECO:0007669"/>
    <property type="project" value="TreeGrafter"/>
</dbReference>
<evidence type="ECO:0000259" key="10">
    <source>
        <dbReference type="PROSITE" id="PS50942"/>
    </source>
</evidence>
<reference evidence="11 12" key="1">
    <citation type="journal article" date="2019" name="Sci. Rep.">
        <title>A high-quality genome of Eragrostis curvula grass provides insights into Poaceae evolution and supports new strategies to enhance forage quality.</title>
        <authorList>
            <person name="Carballo J."/>
            <person name="Santos B.A.C.M."/>
            <person name="Zappacosta D."/>
            <person name="Garbus I."/>
            <person name="Selva J.P."/>
            <person name="Gallo C.A."/>
            <person name="Diaz A."/>
            <person name="Albertini E."/>
            <person name="Caccamo M."/>
            <person name="Echenique V."/>
        </authorList>
    </citation>
    <scope>NUCLEOTIDE SEQUENCE [LARGE SCALE GENOMIC DNA]</scope>
    <source>
        <strain evidence="12">cv. Victoria</strain>
        <tissue evidence="11">Leaf</tissue>
    </source>
</reference>
<feature type="domain" description="ENTH" evidence="10">
    <location>
        <begin position="54"/>
        <end position="210"/>
    </location>
</feature>
<dbReference type="InterPro" id="IPR013809">
    <property type="entry name" value="ENTH"/>
</dbReference>
<dbReference type="Pfam" id="PF07651">
    <property type="entry name" value="ANTH"/>
    <property type="match status" value="3"/>
</dbReference>
<accession>A0A5J9U9V6</accession>
<evidence type="ECO:0000256" key="6">
    <source>
        <dbReference type="ARBA" id="ARBA00023136"/>
    </source>
</evidence>
<dbReference type="GO" id="GO:0032050">
    <property type="term" value="F:clathrin heavy chain binding"/>
    <property type="evidence" value="ECO:0007669"/>
    <property type="project" value="TreeGrafter"/>
</dbReference>
<evidence type="ECO:0000256" key="8">
    <source>
        <dbReference type="ARBA" id="ARBA00023329"/>
    </source>
</evidence>
<keyword evidence="7" id="KW-0168">Coated pit</keyword>
<dbReference type="InterPro" id="IPR048050">
    <property type="entry name" value="ANTH_N_plant"/>
</dbReference>
<gene>
    <name evidence="11" type="ORF">EJB05_36590</name>
</gene>
<dbReference type="Gene3D" id="1.25.40.90">
    <property type="match status" value="1"/>
</dbReference>
<comment type="subcellular location">
    <subcellularLocation>
        <location evidence="1">Cytoplasmic vesicle</location>
        <location evidence="1">Clathrin-coated vesicle</location>
    </subcellularLocation>
    <subcellularLocation>
        <location evidence="2">Golgi apparatus</location>
    </subcellularLocation>
    <subcellularLocation>
        <location evidence="3">Membrane</location>
        <location evidence="3">Clathrin-coated pit</location>
    </subcellularLocation>
</comment>
<feature type="region of interest" description="Disordered" evidence="9">
    <location>
        <begin position="359"/>
        <end position="403"/>
    </location>
</feature>
<dbReference type="InterPro" id="IPR008942">
    <property type="entry name" value="ENTH_VHS"/>
</dbReference>